<gene>
    <name evidence="2" type="ORF">KIMC2_06270</name>
</gene>
<keyword evidence="1" id="KW-0812">Transmembrane</keyword>
<keyword evidence="1" id="KW-1133">Transmembrane helix</keyword>
<evidence type="ECO:0000313" key="2">
    <source>
        <dbReference type="EMBL" id="BDR56065.1"/>
    </source>
</evidence>
<feature type="transmembrane region" description="Helical" evidence="1">
    <location>
        <begin position="263"/>
        <end position="284"/>
    </location>
</feature>
<dbReference type="Proteomes" id="UP001321804">
    <property type="component" value="Chromosome"/>
</dbReference>
<keyword evidence="3" id="KW-1185">Reference proteome</keyword>
<feature type="transmembrane region" description="Helical" evidence="1">
    <location>
        <begin position="226"/>
        <end position="251"/>
    </location>
</feature>
<dbReference type="EMBL" id="AP026801">
    <property type="protein sequence ID" value="BDR56065.1"/>
    <property type="molecule type" value="Genomic_DNA"/>
</dbReference>
<dbReference type="KEGG" id="xak:KIMC2_06270"/>
<feature type="transmembrane region" description="Helical" evidence="1">
    <location>
        <begin position="296"/>
        <end position="315"/>
    </location>
</feature>
<keyword evidence="1" id="KW-0472">Membrane</keyword>
<sequence length="386" mass="44282">MDNKKHEIYITEDGSKLKIPQDRKFQFKADGKTYQVNLIENDQNQQSDLIHKSIWPIIVGSLVFLLLALSTQKRYLPISGVYSLSSFVIVIGAVSSLVLLMNYFIRGKFKEIPRLKDLSWRSFPTIIIAFTCITIFFLIAFFWLLSVAFKGAEFDIYTSTILASMFLAINNYSVNFMINNVSPSMITNLLIVVIISGVIFSIIMNQNSRWWEVNLSFLGSKAAKNAWQFNFTLILSALLMVALIDYLFVSLEKKFHNNWRLNLLRITLTMTAICLGGVGLFPNVHGDILHELHDDSALLMVCLIFFQIVAIKWLLPQVTKTFLATSYIIGGLILFVGILWKIFRYFSLTAFEIFAFILAFSWLLLLVQNLEFLSRKEVPLYVLKKN</sequence>
<evidence type="ECO:0000313" key="3">
    <source>
        <dbReference type="Proteomes" id="UP001321804"/>
    </source>
</evidence>
<feature type="transmembrane region" description="Helical" evidence="1">
    <location>
        <begin position="53"/>
        <end position="70"/>
    </location>
</feature>
<organism evidence="2 3">
    <name type="scientific">Xylocopilactobacillus apis</name>
    <dbReference type="NCBI Taxonomy" id="2932183"/>
    <lineage>
        <taxon>Bacteria</taxon>
        <taxon>Bacillati</taxon>
        <taxon>Bacillota</taxon>
        <taxon>Bacilli</taxon>
        <taxon>Lactobacillales</taxon>
        <taxon>Lactobacillaceae</taxon>
        <taxon>Xylocopilactobacillus</taxon>
    </lineage>
</organism>
<feature type="transmembrane region" description="Helical" evidence="1">
    <location>
        <begin position="346"/>
        <end position="367"/>
    </location>
</feature>
<reference evidence="2 3" key="1">
    <citation type="journal article" date="2023" name="Microbiol. Spectr.">
        <title>Symbiosis of Carpenter Bees with Uncharacterized Lactic Acid Bacteria Showing NAD Auxotrophy.</title>
        <authorList>
            <person name="Kawasaki S."/>
            <person name="Ozawa K."/>
            <person name="Mori T."/>
            <person name="Yamamoto A."/>
            <person name="Ito M."/>
            <person name="Ohkuma M."/>
            <person name="Sakamoto M."/>
            <person name="Matsutani M."/>
        </authorList>
    </citation>
    <scope>NUCLEOTIDE SEQUENCE [LARGE SCALE GENOMIC DNA]</scope>
    <source>
        <strain evidence="2 3">KimC2</strain>
    </source>
</reference>
<feature type="transmembrane region" description="Helical" evidence="1">
    <location>
        <begin position="156"/>
        <end position="174"/>
    </location>
</feature>
<accession>A0AAU9D3S0</accession>
<feature type="transmembrane region" description="Helical" evidence="1">
    <location>
        <begin position="82"/>
        <end position="105"/>
    </location>
</feature>
<evidence type="ECO:0000256" key="1">
    <source>
        <dbReference type="SAM" id="Phobius"/>
    </source>
</evidence>
<dbReference type="AlphaFoldDB" id="A0AAU9D3S0"/>
<feature type="transmembrane region" description="Helical" evidence="1">
    <location>
        <begin position="186"/>
        <end position="206"/>
    </location>
</feature>
<dbReference type="InterPro" id="IPR009339">
    <property type="entry name" value="DUF998"/>
</dbReference>
<feature type="transmembrane region" description="Helical" evidence="1">
    <location>
        <begin position="322"/>
        <end position="340"/>
    </location>
</feature>
<feature type="transmembrane region" description="Helical" evidence="1">
    <location>
        <begin position="126"/>
        <end position="144"/>
    </location>
</feature>
<dbReference type="RefSeq" id="WP_317697917.1">
    <property type="nucleotide sequence ID" value="NZ_AP026801.1"/>
</dbReference>
<dbReference type="Pfam" id="PF06197">
    <property type="entry name" value="DUF998"/>
    <property type="match status" value="1"/>
</dbReference>
<protein>
    <submittedName>
        <fullName evidence="2">Transcriptional regulator</fullName>
    </submittedName>
</protein>
<proteinExistence type="predicted"/>
<name>A0AAU9D3S0_9LACO</name>